<dbReference type="VEuPathDB" id="CryptoDB:Chro.20333"/>
<dbReference type="EMBL" id="LN877948">
    <property type="protein sequence ID" value="CUV04675.1"/>
    <property type="molecule type" value="Genomic_DNA"/>
</dbReference>
<dbReference type="InterPro" id="IPR027417">
    <property type="entry name" value="P-loop_NTPase"/>
</dbReference>
<dbReference type="EMBL" id="JTAI01000039">
    <property type="protein sequence ID" value="PPS95170.1"/>
    <property type="molecule type" value="Genomic_DNA"/>
</dbReference>
<dbReference type="SUPFAM" id="SSF52540">
    <property type="entry name" value="P-loop containing nucleoside triphosphate hydrolases"/>
    <property type="match status" value="1"/>
</dbReference>
<dbReference type="OrthoDB" id="761538at2759"/>
<dbReference type="Proteomes" id="UP001429100">
    <property type="component" value="Unassembled WGS sequence"/>
</dbReference>
<dbReference type="Gene3D" id="1.10.8.60">
    <property type="match status" value="1"/>
</dbReference>
<gene>
    <name evidence="2" type="ORF">CHUDEA2_3180</name>
    <name evidence="3" type="ORF">GY17_00002272</name>
</gene>
<dbReference type="Proteomes" id="UP000199752">
    <property type="component" value="Chromosome 2"/>
</dbReference>
<dbReference type="VEuPathDB" id="CryptoDB:CHUDEA2_3180"/>
<dbReference type="GO" id="GO:0006261">
    <property type="term" value="P:DNA-templated DNA replication"/>
    <property type="evidence" value="ECO:0007669"/>
    <property type="project" value="TreeGrafter"/>
</dbReference>
<reference evidence="3 4" key="3">
    <citation type="submission" date="2017-10" db="EMBL/GenBank/DDBJ databases">
        <title>Consistent, comparative and evidence-based genome annotation and re-annotation for the closely-related species, Cryptosporidium parvum, C. hominis and C. tyzzeri.</title>
        <authorList>
            <person name="Baptista R.P."/>
            <person name="Li Y."/>
            <person name="Sateriale A."/>
            <person name="Striepen B."/>
            <person name="Kissinger J.C."/>
        </authorList>
    </citation>
    <scope>NUCLEOTIDE SEQUENCE [LARGE SCALE GENOMIC DNA]</scope>
    <source>
        <strain evidence="3">30976</strain>
    </source>
</reference>
<dbReference type="PANTHER" id="PTHR11669">
    <property type="entry name" value="REPLICATION FACTOR C / DNA POLYMERASE III GAMMA-TAU SUBUNIT"/>
    <property type="match status" value="1"/>
</dbReference>
<evidence type="ECO:0000313" key="3">
    <source>
        <dbReference type="EMBL" id="PPS95170.1"/>
    </source>
</evidence>
<dbReference type="Pfam" id="PF22534">
    <property type="entry name" value="RFC_C"/>
    <property type="match status" value="1"/>
</dbReference>
<dbReference type="VEuPathDB" id="CryptoDB:GY17_00002272"/>
<keyword evidence="4" id="KW-1185">Reference proteome</keyword>
<dbReference type="SUPFAM" id="SSF48019">
    <property type="entry name" value="post-AAA+ oligomerization domain-like"/>
    <property type="match status" value="1"/>
</dbReference>
<dbReference type="VEuPathDB" id="CryptoDB:ChTU502y2012_390g0025"/>
<reference evidence="2" key="2">
    <citation type="submission" date="2015-08" db="EMBL/GenBank/DDBJ databases">
        <authorList>
            <person name="Babu N.S."/>
            <person name="Beckwith C.J."/>
            <person name="Beseler K.G."/>
            <person name="Brison A."/>
            <person name="Carone J.V."/>
            <person name="Caskin T.P."/>
            <person name="Diamond M."/>
            <person name="Durham M.E."/>
            <person name="Foxe J.M."/>
            <person name="Go M."/>
            <person name="Henderson B.A."/>
            <person name="Jones I.B."/>
            <person name="McGettigan J.A."/>
            <person name="Micheletti S.J."/>
            <person name="Nasrallah M.E."/>
            <person name="Ortiz D."/>
            <person name="Piller C.R."/>
            <person name="Privatt S.R."/>
            <person name="Schneider S.L."/>
            <person name="Sharp S."/>
            <person name="Smith T.C."/>
            <person name="Stanton J.D."/>
            <person name="Ullery H.E."/>
            <person name="Wilson R.J."/>
            <person name="Serrano M.G."/>
            <person name="Buck G."/>
            <person name="Lee V."/>
            <person name="Wang Y."/>
            <person name="Carvalho R."/>
            <person name="Voegtly L."/>
            <person name="Shi R."/>
            <person name="Duckworth R."/>
            <person name="Johnson A."/>
            <person name="Loviza R."/>
            <person name="Walstead R."/>
            <person name="Shah Z."/>
            <person name="Kiflezghi M."/>
            <person name="Wade K."/>
            <person name="Ball S.L."/>
            <person name="Bradley K.W."/>
            <person name="Asai D.J."/>
            <person name="Bowman C.A."/>
            <person name="Russell D.A."/>
            <person name="Pope W.H."/>
            <person name="Jacobs-Sera D."/>
            <person name="Hendrix R.W."/>
            <person name="Hatfull G.F."/>
        </authorList>
    </citation>
    <scope>NUCLEOTIDE SEQUENCE [LARGE SCALE GENOMIC DNA]</scope>
</reference>
<dbReference type="GO" id="GO:0003677">
    <property type="term" value="F:DNA binding"/>
    <property type="evidence" value="ECO:0007669"/>
    <property type="project" value="InterPro"/>
</dbReference>
<dbReference type="AlphaFoldDB" id="A0A0S4TBT5"/>
<protein>
    <submittedName>
        <fullName evidence="3">DNA polymerase III delta subunit</fullName>
    </submittedName>
</protein>
<accession>A0A0S4TBT5</accession>
<dbReference type="PANTHER" id="PTHR11669:SF1">
    <property type="entry name" value="REPLICATION FACTOR C SUBUNIT 3"/>
    <property type="match status" value="1"/>
</dbReference>
<proteinExistence type="predicted"/>
<evidence type="ECO:0000256" key="1">
    <source>
        <dbReference type="ARBA" id="ARBA00022705"/>
    </source>
</evidence>
<evidence type="ECO:0000313" key="2">
    <source>
        <dbReference type="EMBL" id="CUV04675.1"/>
    </source>
</evidence>
<dbReference type="Gene3D" id="1.20.272.10">
    <property type="match status" value="1"/>
</dbReference>
<name>A0A0S4TBT5_CRYHO</name>
<dbReference type="InterPro" id="IPR050238">
    <property type="entry name" value="DNA_Rep/Repair_Clamp_Loader"/>
</dbReference>
<reference evidence="3 4" key="1">
    <citation type="submission" date="2014-11" db="EMBL/GenBank/DDBJ databases">
        <title>Comparative genomic analysis of Cryptosporidium hominis reveals occurrence of genetic recombination in virulent subtypes.</title>
        <authorList>
            <person name="Guo Y."/>
            <person name="Tang K."/>
            <person name="Frace M."/>
            <person name="Li N."/>
            <person name="Roellig D.M."/>
            <person name="Sammons S."/>
            <person name="Knipe K."/>
            <person name="Rowe L."/>
            <person name="Feng Y."/>
            <person name="Xiao L."/>
        </authorList>
    </citation>
    <scope>NUCLEOTIDE SEQUENCE [LARGE SCALE GENOMIC DNA]</scope>
    <source>
        <strain evidence="3">30976</strain>
    </source>
</reference>
<dbReference type="GO" id="GO:0003689">
    <property type="term" value="F:DNA clamp loader activity"/>
    <property type="evidence" value="ECO:0007669"/>
    <property type="project" value="TreeGrafter"/>
</dbReference>
<dbReference type="Pfam" id="PF21960">
    <property type="entry name" value="RCF1-5-like_lid"/>
    <property type="match status" value="1"/>
</dbReference>
<dbReference type="InterPro" id="IPR008921">
    <property type="entry name" value="DNA_pol3_clamp-load_cplx_C"/>
</dbReference>
<evidence type="ECO:0000313" key="4">
    <source>
        <dbReference type="Proteomes" id="UP001429100"/>
    </source>
</evidence>
<dbReference type="Gene3D" id="3.40.50.300">
    <property type="entry name" value="P-loop containing nucleotide triphosphate hydrolases"/>
    <property type="match status" value="1"/>
</dbReference>
<sequence length="345" mass="38669">MLWIDKYQPRYLRDLKCNKELNSLLEKITSNSNGNIPHLLFYGPSGGGKKVRISSVLHEIFGDSVDKVKADMIKPEGTNSEFVLCQSPHHMQISAPDLGTKDGIVTQYLIKQLSSQMGANSFFSKGPNYRVFTILEADVLSLKAQAGLRRTMEKYSNNSRLILHCEQLSSIIPPLRSRCLCIRVPLPSPEEVLQVLRFISNSENLQVPNNYLEQIVTESECNLRRAILILETAHTQSFSNPPSALKLPWQKVCIDIATSIVKNPHPKTLLDVREPLYDLLCSCIPADLILVTLTKQLLSIVSASAQPIIINAAAHYAHTLKLGSKDIWHIEAFLAQVMNCHKYSK</sequence>
<organism evidence="2">
    <name type="scientific">Cryptosporidium hominis</name>
    <dbReference type="NCBI Taxonomy" id="237895"/>
    <lineage>
        <taxon>Eukaryota</taxon>
        <taxon>Sar</taxon>
        <taxon>Alveolata</taxon>
        <taxon>Apicomplexa</taxon>
        <taxon>Conoidasida</taxon>
        <taxon>Coccidia</taxon>
        <taxon>Eucoccidiorida</taxon>
        <taxon>Eimeriorina</taxon>
        <taxon>Cryptosporidiidae</taxon>
        <taxon>Cryptosporidium</taxon>
    </lineage>
</organism>
<dbReference type="Pfam" id="PF13177">
    <property type="entry name" value="DNA_pol3_delta2"/>
    <property type="match status" value="1"/>
</dbReference>
<dbReference type="GO" id="GO:0005663">
    <property type="term" value="C:DNA replication factor C complex"/>
    <property type="evidence" value="ECO:0007669"/>
    <property type="project" value="TreeGrafter"/>
</dbReference>
<keyword evidence="1" id="KW-0235">DNA replication</keyword>
<dbReference type="GO" id="GO:0006281">
    <property type="term" value="P:DNA repair"/>
    <property type="evidence" value="ECO:0007669"/>
    <property type="project" value="TreeGrafter"/>
</dbReference>
<dbReference type="GO" id="GO:0005634">
    <property type="term" value="C:nucleus"/>
    <property type="evidence" value="ECO:0007669"/>
    <property type="project" value="TreeGrafter"/>
</dbReference>